<keyword evidence="3" id="KW-0611">Plant defense</keyword>
<reference evidence="6 7" key="3">
    <citation type="submission" date="2019-11" db="EMBL/GenBank/DDBJ databases">
        <title>A de novo genome assembly of a pear dwarfing rootstock.</title>
        <authorList>
            <person name="Wang F."/>
            <person name="Wang J."/>
            <person name="Li S."/>
            <person name="Zhang Y."/>
            <person name="Fang M."/>
            <person name="Ma L."/>
            <person name="Zhao Y."/>
            <person name="Jiang S."/>
        </authorList>
    </citation>
    <scope>NUCLEOTIDE SEQUENCE [LARGE SCALE GENOMIC DNA]</scope>
    <source>
        <strain evidence="6">S2</strain>
        <tissue evidence="6">Leaf</tissue>
    </source>
</reference>
<name>A0A5N5HFQ5_9ROSA</name>
<organism evidence="6 7">
    <name type="scientific">Pyrus ussuriensis x Pyrus communis</name>
    <dbReference type="NCBI Taxonomy" id="2448454"/>
    <lineage>
        <taxon>Eukaryota</taxon>
        <taxon>Viridiplantae</taxon>
        <taxon>Streptophyta</taxon>
        <taxon>Embryophyta</taxon>
        <taxon>Tracheophyta</taxon>
        <taxon>Spermatophyta</taxon>
        <taxon>Magnoliopsida</taxon>
        <taxon>eudicotyledons</taxon>
        <taxon>Gunneridae</taxon>
        <taxon>Pentapetalae</taxon>
        <taxon>rosids</taxon>
        <taxon>fabids</taxon>
        <taxon>Rosales</taxon>
        <taxon>Rosaceae</taxon>
        <taxon>Amygdaloideae</taxon>
        <taxon>Maleae</taxon>
        <taxon>Pyrus</taxon>
    </lineage>
</organism>
<reference evidence="6 7" key="1">
    <citation type="submission" date="2019-09" db="EMBL/GenBank/DDBJ databases">
        <authorList>
            <person name="Ou C."/>
        </authorList>
    </citation>
    <scope>NUCLEOTIDE SEQUENCE [LARGE SCALE GENOMIC DNA]</scope>
    <source>
        <strain evidence="6">S2</strain>
        <tissue evidence="6">Leaf</tissue>
    </source>
</reference>
<dbReference type="Pfam" id="PF23286">
    <property type="entry name" value="LRR_13"/>
    <property type="match status" value="1"/>
</dbReference>
<keyword evidence="2" id="KW-0677">Repeat</keyword>
<evidence type="ECO:0000259" key="4">
    <source>
        <dbReference type="Pfam" id="PF23282"/>
    </source>
</evidence>
<dbReference type="SUPFAM" id="SSF52058">
    <property type="entry name" value="L domain-like"/>
    <property type="match status" value="1"/>
</dbReference>
<dbReference type="PANTHER" id="PTHR11017">
    <property type="entry name" value="LEUCINE-RICH REPEAT-CONTAINING PROTEIN"/>
    <property type="match status" value="1"/>
</dbReference>
<keyword evidence="1" id="KW-0433">Leucine-rich repeat</keyword>
<gene>
    <name evidence="6" type="ORF">D8674_020303</name>
</gene>
<sequence length="872" mass="99025">MDSRIKEMLSCLQIGSNEVRIIGFGVWEAWVRQPLHKEATEKQGIAELQKKLISDILLESDVNIKDPEMGALIILDDVGLVKQLNALCGHIVCKEEWSSALDGLKENSERKIIDVLKKVFLDIACFFKGKDKHRITRILESSYGYHPVIDIKVLMEKCLLTPVGRKLSMHDMIQEMAQMGREIVRRESPEEVGNRSRLWLPNENTHVLENNMGTAAVQSILLNLPKEEEVNLNVKDPFLKIERLRLLKIWNGTFFGNINYLSNELALLELDSCPLNTLSSNYESDKLVELRMHSSCIKQIWKGAKRWSKLTLIDMSDSDYLTKMPDFTKVPNLEKLVLQGCIRLVEVHPSLGVLNKLVLLDMRNCKFVESLPPSLNLESLQILSLSACSKLRKFPEVEGNMNSLLKLYLDGTAIEELPPSIQHLGGLTLLNLGDCKNLMFLPNTMECLTSLKSLILTGCFELDDVPENLNSVQCLEELDLSGTAIRESSFIVGMKNLKYISFQGCKDLPSKPWQSLFNCWWWGRNACPPLSLLFPTSLSALTCLTNLNLSDCNLMEGGPPDDIGSLVSLKLFQSLPKKFQYSLLQVNGKDCTSLMDLPNQFHVISSECSGTTTINSPISSMNTDNVTRTYTISSYPMTGSSIQSQHQCELYGWIYQSAFHLIVGAGCKILEWFDNAVISRDSIEIPIPPDLKGDKTWMRVAAVFTMKEHDCAVSYIESDLEAFNYLYKCDLRTNEFRLQPYFFRGKQCNFVGSESHLLCVFYQPSSHFPPCLNESSTLVASCETNHLFMVVQEFGIHLLYEQDVKQYIDALLSCYDVHKYQIIPSDDYIKLHKVDKATFKSEWITIVDNILRCQLFPGCTSVPFWLFPYVSW</sequence>
<dbReference type="OrthoDB" id="1733683at2759"/>
<dbReference type="InterPro" id="IPR036390">
    <property type="entry name" value="WH_DNA-bd_sf"/>
</dbReference>
<dbReference type="Pfam" id="PF00560">
    <property type="entry name" value="LRR_1"/>
    <property type="match status" value="1"/>
</dbReference>
<dbReference type="InterPro" id="IPR058546">
    <property type="entry name" value="RPS4B/Roq1-like_LRR"/>
</dbReference>
<feature type="domain" description="Disease resistance protein RPS4B/Roq1-like leucine-rich repeats" evidence="5">
    <location>
        <begin position="377"/>
        <end position="463"/>
    </location>
</feature>
<reference evidence="7" key="2">
    <citation type="submission" date="2019-10" db="EMBL/GenBank/DDBJ databases">
        <title>A de novo genome assembly of a pear dwarfing rootstock.</title>
        <authorList>
            <person name="Wang F."/>
            <person name="Wang J."/>
            <person name="Li S."/>
            <person name="Zhang Y."/>
            <person name="Fang M."/>
            <person name="Ma L."/>
            <person name="Zhao Y."/>
            <person name="Jiang S."/>
        </authorList>
    </citation>
    <scope>NUCLEOTIDE SEQUENCE [LARGE SCALE GENOMIC DNA]</scope>
</reference>
<protein>
    <submittedName>
        <fullName evidence="6">TMV resistance protein N-like</fullName>
    </submittedName>
</protein>
<dbReference type="Pfam" id="PF07725">
    <property type="entry name" value="LRR_3"/>
    <property type="match status" value="1"/>
</dbReference>
<evidence type="ECO:0000259" key="5">
    <source>
        <dbReference type="Pfam" id="PF23286"/>
    </source>
</evidence>
<dbReference type="InterPro" id="IPR032675">
    <property type="entry name" value="LRR_dom_sf"/>
</dbReference>
<dbReference type="InterPro" id="IPR044974">
    <property type="entry name" value="Disease_R_plants"/>
</dbReference>
<evidence type="ECO:0000256" key="3">
    <source>
        <dbReference type="ARBA" id="ARBA00022821"/>
    </source>
</evidence>
<dbReference type="AlphaFoldDB" id="A0A5N5HFQ5"/>
<evidence type="ECO:0000256" key="2">
    <source>
        <dbReference type="ARBA" id="ARBA00022737"/>
    </source>
</evidence>
<dbReference type="InterPro" id="IPR011713">
    <property type="entry name" value="Leu-rich_rpt_3"/>
</dbReference>
<comment type="caution">
    <text evidence="6">The sequence shown here is derived from an EMBL/GenBank/DDBJ whole genome shotgun (WGS) entry which is preliminary data.</text>
</comment>
<dbReference type="Gene3D" id="3.80.10.10">
    <property type="entry name" value="Ribonuclease Inhibitor"/>
    <property type="match status" value="2"/>
</dbReference>
<proteinExistence type="predicted"/>
<feature type="domain" description="Disease resistance protein Roq1-like winged-helix" evidence="4">
    <location>
        <begin position="117"/>
        <end position="188"/>
    </location>
</feature>
<dbReference type="PANTHER" id="PTHR11017:SF527">
    <property type="entry name" value="TMV RESISTANCE PROTEIN N-LIKE"/>
    <property type="match status" value="1"/>
</dbReference>
<evidence type="ECO:0000256" key="1">
    <source>
        <dbReference type="ARBA" id="ARBA00022614"/>
    </source>
</evidence>
<dbReference type="SUPFAM" id="SSF46785">
    <property type="entry name" value="Winged helix' DNA-binding domain"/>
    <property type="match status" value="1"/>
</dbReference>
<accession>A0A5N5HFQ5</accession>
<evidence type="ECO:0000313" key="6">
    <source>
        <dbReference type="EMBL" id="KAB2626685.1"/>
    </source>
</evidence>
<dbReference type="EMBL" id="SMOL01000157">
    <property type="protein sequence ID" value="KAB2626685.1"/>
    <property type="molecule type" value="Genomic_DNA"/>
</dbReference>
<dbReference type="Proteomes" id="UP000327157">
    <property type="component" value="Chromosome 2"/>
</dbReference>
<keyword evidence="7" id="KW-1185">Reference proteome</keyword>
<dbReference type="GO" id="GO:0006952">
    <property type="term" value="P:defense response"/>
    <property type="evidence" value="ECO:0007669"/>
    <property type="project" value="InterPro"/>
</dbReference>
<dbReference type="InterPro" id="IPR001611">
    <property type="entry name" value="Leu-rich_rpt"/>
</dbReference>
<dbReference type="InterPro" id="IPR058192">
    <property type="entry name" value="WHD_ROQ1-like"/>
</dbReference>
<dbReference type="Pfam" id="PF23282">
    <property type="entry name" value="WHD_ROQ1"/>
    <property type="match status" value="1"/>
</dbReference>
<evidence type="ECO:0000313" key="7">
    <source>
        <dbReference type="Proteomes" id="UP000327157"/>
    </source>
</evidence>